<evidence type="ECO:0000256" key="2">
    <source>
        <dbReference type="ARBA" id="ARBA00022472"/>
    </source>
</evidence>
<keyword evidence="2" id="KW-0804">Transcription</keyword>
<evidence type="ECO:0000256" key="1">
    <source>
        <dbReference type="ARBA" id="ARBA00007692"/>
    </source>
</evidence>
<accession>A0A2P5DFW0</accession>
<dbReference type="Proteomes" id="UP000237000">
    <property type="component" value="Unassembled WGS sequence"/>
</dbReference>
<keyword evidence="5" id="KW-1185">Reference proteome</keyword>
<dbReference type="EMBL" id="JXTC01000273">
    <property type="protein sequence ID" value="PON72188.1"/>
    <property type="molecule type" value="Genomic_DNA"/>
</dbReference>
<dbReference type="AlphaFoldDB" id="A0A2P5DFW0"/>
<comment type="caution">
    <text evidence="4">The sequence shown here is derived from an EMBL/GenBank/DDBJ whole genome shotgun (WGS) entry which is preliminary data.</text>
</comment>
<dbReference type="InterPro" id="IPR003690">
    <property type="entry name" value="MTERF"/>
</dbReference>
<evidence type="ECO:0000313" key="4">
    <source>
        <dbReference type="EMBL" id="PON72188.1"/>
    </source>
</evidence>
<keyword evidence="2" id="KW-0805">Transcription regulation</keyword>
<evidence type="ECO:0000256" key="3">
    <source>
        <dbReference type="ARBA" id="ARBA00022946"/>
    </source>
</evidence>
<dbReference type="Gene3D" id="1.25.70.10">
    <property type="entry name" value="Transcription termination factor 3, mitochondrial"/>
    <property type="match status" value="2"/>
</dbReference>
<name>A0A2P5DFW0_TREOI</name>
<dbReference type="OrthoDB" id="637682at2759"/>
<dbReference type="GO" id="GO:0006353">
    <property type="term" value="P:DNA-templated transcription termination"/>
    <property type="evidence" value="ECO:0007669"/>
    <property type="project" value="UniProtKB-KW"/>
</dbReference>
<dbReference type="PANTHER" id="PTHR13068">
    <property type="entry name" value="CGI-12 PROTEIN-RELATED"/>
    <property type="match status" value="1"/>
</dbReference>
<evidence type="ECO:0000313" key="5">
    <source>
        <dbReference type="Proteomes" id="UP000237000"/>
    </source>
</evidence>
<keyword evidence="3" id="KW-0809">Transit peptide</keyword>
<organism evidence="4 5">
    <name type="scientific">Trema orientale</name>
    <name type="common">Charcoal tree</name>
    <name type="synonym">Celtis orientalis</name>
    <dbReference type="NCBI Taxonomy" id="63057"/>
    <lineage>
        <taxon>Eukaryota</taxon>
        <taxon>Viridiplantae</taxon>
        <taxon>Streptophyta</taxon>
        <taxon>Embryophyta</taxon>
        <taxon>Tracheophyta</taxon>
        <taxon>Spermatophyta</taxon>
        <taxon>Magnoliopsida</taxon>
        <taxon>eudicotyledons</taxon>
        <taxon>Gunneridae</taxon>
        <taxon>Pentapetalae</taxon>
        <taxon>rosids</taxon>
        <taxon>fabids</taxon>
        <taxon>Rosales</taxon>
        <taxon>Cannabaceae</taxon>
        <taxon>Trema</taxon>
    </lineage>
</organism>
<gene>
    <name evidence="4" type="ORF">TorRG33x02_253080</name>
</gene>
<dbReference type="GO" id="GO:0003676">
    <property type="term" value="F:nucleic acid binding"/>
    <property type="evidence" value="ECO:0007669"/>
    <property type="project" value="InterPro"/>
</dbReference>
<dbReference type="SMART" id="SM00733">
    <property type="entry name" value="Mterf"/>
    <property type="match status" value="9"/>
</dbReference>
<dbReference type="Pfam" id="PF02536">
    <property type="entry name" value="mTERF"/>
    <property type="match status" value="2"/>
</dbReference>
<dbReference type="FunFam" id="1.25.70.10:FF:000001">
    <property type="entry name" value="Mitochondrial transcription termination factor-like"/>
    <property type="match status" value="1"/>
</dbReference>
<protein>
    <submittedName>
        <fullName evidence="4">Mitochodrial transcription termination factor</fullName>
    </submittedName>
</protein>
<keyword evidence="2" id="KW-0806">Transcription termination</keyword>
<dbReference type="InParanoid" id="A0A2P5DFW0"/>
<proteinExistence type="inferred from homology"/>
<sequence>MLRLIFKRLSLVLVVNSRASPFSHGLFVSNFFLRPMSEISSSLTDPQNLTSYLRNSCGLSQKSAISVSKKLLIENPEKAGTVLELMRTHGLTQIHIEKIIRTRPALLLVDLEHKLRPNMELFESLGFSGASLGKVLIKEPRLLHSDLVDTIDFFKAQGFSDKQLAMIIIKLPTLLLFNTTKVFKPKLDFFRSMGFTDEDVAKILSQCPYILRRGLGNHIMPSVEVLKRVLGTNEDVLKVIKVGYYILDDNLERNLVPNMSIFKSYGVPEPYILRSFVLHPRTLLLRPGHVTEILAEVVKLGFDPNTRLFVLAFSSMALQSKTLWEKKLEAYKSFGLSEDQVYSAFRLQPMFMITSVKKIKKVMNFFMTKVSIEPSEICRYPILLLYSLEKRIIPRCTVLQLLMSNGFMKEDVKLFSYLTMTEEKFVENLVMKYQNVLPDIVKAHKGNIEFQGFAGIV</sequence>
<reference evidence="5" key="1">
    <citation type="submission" date="2016-06" db="EMBL/GenBank/DDBJ databases">
        <title>Parallel loss of symbiosis genes in relatives of nitrogen-fixing non-legume Parasponia.</title>
        <authorList>
            <person name="Van Velzen R."/>
            <person name="Holmer R."/>
            <person name="Bu F."/>
            <person name="Rutten L."/>
            <person name="Van Zeijl A."/>
            <person name="Liu W."/>
            <person name="Santuari L."/>
            <person name="Cao Q."/>
            <person name="Sharma T."/>
            <person name="Shen D."/>
            <person name="Roswanjaya Y."/>
            <person name="Wardhani T."/>
            <person name="Kalhor M.S."/>
            <person name="Jansen J."/>
            <person name="Van den Hoogen J."/>
            <person name="Gungor B."/>
            <person name="Hartog M."/>
            <person name="Hontelez J."/>
            <person name="Verver J."/>
            <person name="Yang W.-C."/>
            <person name="Schijlen E."/>
            <person name="Repin R."/>
            <person name="Schilthuizen M."/>
            <person name="Schranz E."/>
            <person name="Heidstra R."/>
            <person name="Miyata K."/>
            <person name="Fedorova E."/>
            <person name="Kohlen W."/>
            <person name="Bisseling T."/>
            <person name="Smit S."/>
            <person name="Geurts R."/>
        </authorList>
    </citation>
    <scope>NUCLEOTIDE SEQUENCE [LARGE SCALE GENOMIC DNA]</scope>
    <source>
        <strain evidence="5">cv. RG33-2</strain>
    </source>
</reference>
<comment type="similarity">
    <text evidence="1">Belongs to the mTERF family.</text>
</comment>
<dbReference type="PANTHER" id="PTHR13068:SF120">
    <property type="entry name" value="TRANSCRIPTION TERMINATION FACTOR MTERF2, CHLOROPLASTIC-LIKE ISOFORM X1"/>
    <property type="match status" value="1"/>
</dbReference>
<dbReference type="InterPro" id="IPR038538">
    <property type="entry name" value="MTERF_sf"/>
</dbReference>